<dbReference type="OrthoDB" id="67850at2759"/>
<organism evidence="5">
    <name type="scientific">Anisakis simplex</name>
    <name type="common">Herring worm</name>
    <dbReference type="NCBI Taxonomy" id="6269"/>
    <lineage>
        <taxon>Eukaryota</taxon>
        <taxon>Metazoa</taxon>
        <taxon>Ecdysozoa</taxon>
        <taxon>Nematoda</taxon>
        <taxon>Chromadorea</taxon>
        <taxon>Rhabditida</taxon>
        <taxon>Spirurina</taxon>
        <taxon>Ascaridomorpha</taxon>
        <taxon>Ascaridoidea</taxon>
        <taxon>Anisakidae</taxon>
        <taxon>Anisakis</taxon>
        <taxon>Anisakis simplex complex</taxon>
    </lineage>
</organism>
<dbReference type="EMBL" id="UYRR01035171">
    <property type="protein sequence ID" value="VDK63785.1"/>
    <property type="molecule type" value="Genomic_DNA"/>
</dbReference>
<evidence type="ECO:0000256" key="2">
    <source>
        <dbReference type="SAM" id="Phobius"/>
    </source>
</evidence>
<dbReference type="AlphaFoldDB" id="A0A0M3KCV5"/>
<feature type="transmembrane region" description="Helical" evidence="2">
    <location>
        <begin position="73"/>
        <end position="95"/>
    </location>
</feature>
<name>A0A0M3KCV5_ANISI</name>
<feature type="transmembrane region" description="Helical" evidence="2">
    <location>
        <begin position="238"/>
        <end position="260"/>
    </location>
</feature>
<reference evidence="3 4" key="2">
    <citation type="submission" date="2018-11" db="EMBL/GenBank/DDBJ databases">
        <authorList>
            <consortium name="Pathogen Informatics"/>
        </authorList>
    </citation>
    <scope>NUCLEOTIDE SEQUENCE [LARGE SCALE GENOMIC DNA]</scope>
</reference>
<gene>
    <name evidence="3" type="ORF">ASIM_LOCUS18203</name>
</gene>
<protein>
    <submittedName>
        <fullName evidence="5">Transmembrane protein</fullName>
    </submittedName>
</protein>
<feature type="region of interest" description="Disordered" evidence="1">
    <location>
        <begin position="21"/>
        <end position="45"/>
    </location>
</feature>
<keyword evidence="2" id="KW-0472">Membrane</keyword>
<dbReference type="WBParaSite" id="ASIM_0001880701-mRNA-1">
    <property type="protein sequence ID" value="ASIM_0001880701-mRNA-1"/>
    <property type="gene ID" value="ASIM_0001880701"/>
</dbReference>
<keyword evidence="4" id="KW-1185">Reference proteome</keyword>
<evidence type="ECO:0000256" key="1">
    <source>
        <dbReference type="SAM" id="MobiDB-lite"/>
    </source>
</evidence>
<keyword evidence="2" id="KW-0812">Transmembrane</keyword>
<feature type="transmembrane region" description="Helical" evidence="2">
    <location>
        <begin position="115"/>
        <end position="137"/>
    </location>
</feature>
<dbReference type="Proteomes" id="UP000267096">
    <property type="component" value="Unassembled WGS sequence"/>
</dbReference>
<evidence type="ECO:0000313" key="4">
    <source>
        <dbReference type="Proteomes" id="UP000267096"/>
    </source>
</evidence>
<evidence type="ECO:0000313" key="5">
    <source>
        <dbReference type="WBParaSite" id="ASIM_0001880701-mRNA-1"/>
    </source>
</evidence>
<accession>A0A0M3KCV5</accession>
<keyword evidence="2" id="KW-1133">Transmembrane helix</keyword>
<reference evidence="5" key="1">
    <citation type="submission" date="2017-02" db="UniProtKB">
        <authorList>
            <consortium name="WormBaseParasite"/>
        </authorList>
    </citation>
    <scope>IDENTIFICATION</scope>
</reference>
<evidence type="ECO:0000313" key="3">
    <source>
        <dbReference type="EMBL" id="VDK63785.1"/>
    </source>
</evidence>
<proteinExistence type="predicted"/>
<sequence length="317" mass="35251">MSFVEHASPYHQYQQSPSQMAAASSIGSPPDQMNPQTSHVGPNVNPIQGTTKLSNSLNEWFEQMIEMRRLKALLCHAAFSSALYLLFACVLQISLVHPIGTIYDILSLLSSSRTILFLVGYVLMNTMSTYIIGRFLLRFDSEKKLSKKDWHVWCVLAGFIVLDNLKGHLLLTGSGVTFVKGIIVDAPSFIVHVPVLVATFMNVFECDYRLQIPAFEFGAVHQLQSALRLGNEAASKSLLVVGKWTVVFTFLIGLPMYGWTIFPAVFSVRIVFSTLVLAYSQALLHYLSLKCLKALVLQHYTFALPPAHAVVDPTPEQ</sequence>
<feature type="compositionally biased region" description="Polar residues" evidence="1">
    <location>
        <begin position="31"/>
        <end position="45"/>
    </location>
</feature>
<feature type="transmembrane region" description="Helical" evidence="2">
    <location>
        <begin position="266"/>
        <end position="287"/>
    </location>
</feature>